<evidence type="ECO:0000259" key="3">
    <source>
        <dbReference type="Pfam" id="PF21307"/>
    </source>
</evidence>
<dbReference type="GO" id="GO:0005975">
    <property type="term" value="P:carbohydrate metabolic process"/>
    <property type="evidence" value="ECO:0007669"/>
    <property type="project" value="InterPro"/>
</dbReference>
<feature type="domain" description="Alpha fucosidase A-like C-terminal" evidence="3">
    <location>
        <begin position="712"/>
        <end position="765"/>
    </location>
</feature>
<dbReference type="PIRSF" id="PIRSF007663">
    <property type="entry name" value="UCP007663"/>
    <property type="match status" value="1"/>
</dbReference>
<dbReference type="RefSeq" id="WP_108634846.1">
    <property type="nucleotide sequence ID" value="NZ_QCXX01000004.1"/>
</dbReference>
<proteinExistence type="predicted"/>
<dbReference type="OrthoDB" id="9802600at2"/>
<evidence type="ECO:0000313" key="6">
    <source>
        <dbReference type="Proteomes" id="UP000250831"/>
    </source>
</evidence>
<dbReference type="InterPro" id="IPR016518">
    <property type="entry name" value="Alpha-L-fucosidase"/>
</dbReference>
<feature type="chain" id="PRO_5016967690" evidence="1">
    <location>
        <begin position="22"/>
        <end position="779"/>
    </location>
</feature>
<dbReference type="GO" id="GO:0004560">
    <property type="term" value="F:alpha-L-fucosidase activity"/>
    <property type="evidence" value="ECO:0007669"/>
    <property type="project" value="InterPro"/>
</dbReference>
<organism evidence="5 6">
    <name type="scientific">Sphingobacterium athyrii</name>
    <dbReference type="NCBI Taxonomy" id="2152717"/>
    <lineage>
        <taxon>Bacteria</taxon>
        <taxon>Pseudomonadati</taxon>
        <taxon>Bacteroidota</taxon>
        <taxon>Sphingobacteriia</taxon>
        <taxon>Sphingobacteriales</taxon>
        <taxon>Sphingobacteriaceae</taxon>
        <taxon>Sphingobacterium</taxon>
    </lineage>
</organism>
<dbReference type="Proteomes" id="UP000250831">
    <property type="component" value="Unassembled WGS sequence"/>
</dbReference>
<feature type="domain" description="Glycosyl hydrolase family 95 N-terminal" evidence="2">
    <location>
        <begin position="28"/>
        <end position="273"/>
    </location>
</feature>
<keyword evidence="5" id="KW-0378">Hydrolase</keyword>
<dbReference type="AlphaFoldDB" id="A0A363NRU9"/>
<dbReference type="SUPFAM" id="SSF48208">
    <property type="entry name" value="Six-hairpin glycosidases"/>
    <property type="match status" value="1"/>
</dbReference>
<evidence type="ECO:0000313" key="5">
    <source>
        <dbReference type="EMBL" id="PUV23499.1"/>
    </source>
</evidence>
<dbReference type="InterPro" id="IPR054363">
    <property type="entry name" value="GH95_cat"/>
</dbReference>
<keyword evidence="6" id="KW-1185">Reference proteome</keyword>
<name>A0A363NRU9_9SPHI</name>
<feature type="signal peptide" evidence="1">
    <location>
        <begin position="1"/>
        <end position="21"/>
    </location>
</feature>
<feature type="domain" description="Glycosyl hydrolase family 95 catalytic" evidence="4">
    <location>
        <begin position="294"/>
        <end position="710"/>
    </location>
</feature>
<dbReference type="Gene3D" id="1.50.10.10">
    <property type="match status" value="1"/>
</dbReference>
<dbReference type="InterPro" id="IPR008928">
    <property type="entry name" value="6-hairpin_glycosidase_sf"/>
</dbReference>
<reference evidence="5 6" key="1">
    <citation type="submission" date="2018-04" db="EMBL/GenBank/DDBJ databases">
        <title>Sphingobacterium sp. M46 Genome.</title>
        <authorList>
            <person name="Cheng J."/>
            <person name="Li Y."/>
        </authorList>
    </citation>
    <scope>NUCLEOTIDE SEQUENCE [LARGE SCALE GENOMIC DNA]</scope>
    <source>
        <strain evidence="5 6">M46</strain>
    </source>
</reference>
<evidence type="ECO:0000259" key="4">
    <source>
        <dbReference type="Pfam" id="PF22124"/>
    </source>
</evidence>
<dbReference type="InterPro" id="IPR027414">
    <property type="entry name" value="GH95_N_dom"/>
</dbReference>
<evidence type="ECO:0000256" key="1">
    <source>
        <dbReference type="SAM" id="SignalP"/>
    </source>
</evidence>
<dbReference type="PANTHER" id="PTHR31084">
    <property type="entry name" value="ALPHA-L-FUCOSIDASE 2"/>
    <property type="match status" value="1"/>
</dbReference>
<gene>
    <name evidence="5" type="ORF">DCO56_16410</name>
</gene>
<comment type="caution">
    <text evidence="5">The sequence shown here is derived from an EMBL/GenBank/DDBJ whole genome shotgun (WGS) entry which is preliminary data.</text>
</comment>
<dbReference type="PANTHER" id="PTHR31084:SF0">
    <property type="entry name" value="ALPHA-L-FUCOSIDASE 2"/>
    <property type="match status" value="1"/>
</dbReference>
<dbReference type="Pfam" id="PF22124">
    <property type="entry name" value="Glyco_hydro_95_cat"/>
    <property type="match status" value="1"/>
</dbReference>
<protein>
    <submittedName>
        <fullName evidence="5">Glycoside hydrolase</fullName>
    </submittedName>
</protein>
<dbReference type="Pfam" id="PF21307">
    <property type="entry name" value="Glyco_hydro_95_C"/>
    <property type="match status" value="1"/>
</dbReference>
<dbReference type="EMBL" id="QCXX01000004">
    <property type="protein sequence ID" value="PUV23499.1"/>
    <property type="molecule type" value="Genomic_DNA"/>
</dbReference>
<sequence>MRNRILMLLVVCISQTTLSFAQQNPLGLWYSKPAKIWEETLPLGNGLIGMMPDGNPTTEKIVLNEISMWSGSPEDPNNYDAHKNVSAIQALLKASKNDEAEKLVNETFVTKGKGSGFGNGANVPYGCYQLLGDLLLHYQLPSATITDYTRSLDLTTATAQTSFRAGKTKIQRTYYTSFDKNVGVIQLHQNSSARQTVGIAFARKENIDRYSLLNDGILVEGSLPDGKGNKNLKFAGLLKVQGKNLKVSKKDQVLEVSAEGNLSIYVTASTSYYGQDPNVTVQTNLAALQLSNADKMYRNHVNAYQKIFNRVELNLFGNKSNTRVPTNERIANFYKDPTQDPDLAAIYYQYGRYLNISSSAPKISNSLPPNLQGLWAHQIQTPWNGDYHLNINAQMNHWGVEVNNLSEYHQPFIELIKRIAKTGEQTAKAYYNAPGWVVYMMTNVWGYSAPGEQASWGASTASGWLCNHLWEHYLFTGDQGYLKEIYPILKGAAQFYDHTLVQDPKTGWWVTSPSVSPENAFRMSNGKVAAVVMGPTIDNQIVRELYQAVIQADSILAIKDSFATSLKGKLKAIPPPVVISQSGRVMEWLEDYQEVEPKHRHVSHLYGLYPAAFISPQTTPAWAEAARKTLAVRGDEGTGWSRAWKILFWARLQDGDHALEILRQLLKPAFSNETTYQGVGAGTYPNLFCAHPPFQIDGNFGGAAGIAEMLIQSHNGYIHLLPALPKAWSKGQVKGLKARGNYTVDMSWENGKIIALKIKGKKGNVRIFENGTYKDYKVR</sequence>
<dbReference type="InterPro" id="IPR012341">
    <property type="entry name" value="6hp_glycosidase-like_sf"/>
</dbReference>
<dbReference type="InterPro" id="IPR049053">
    <property type="entry name" value="AFCA-like_C"/>
</dbReference>
<keyword evidence="1" id="KW-0732">Signal</keyword>
<evidence type="ECO:0000259" key="2">
    <source>
        <dbReference type="Pfam" id="PF14498"/>
    </source>
</evidence>
<accession>A0A363NRU9</accession>
<dbReference type="Pfam" id="PF14498">
    <property type="entry name" value="Glyco_hyd_65N_2"/>
    <property type="match status" value="1"/>
</dbReference>